<sequence length="411" mass="45488">MPVRSFSLNVWVVGTMILAMITIMAMDVVDLNIAVTVAAWVLPDSSSSRCANYANMNSANRPIQPCVPDHRWPLRMAEEEVAEETAPSSSMAFLETDEWEIIEALHKKASTKASDIEGEEAFQSAAEELLPALSPTLIMKLRTGEDLVPTDARDNKGNDRLLKIFSEVSKALNTMTDRRLESARDTLAELMNAGEIKKLDAVIGKNARNQKLDVAFFQVLQMNMRDAAEEAQRATSTGEEETSSAVDRFQILQHIYTRCQEEVEKVINPGTALLNKLLRTEVDSIRRNQLNHYLCPKPTTITSPDGKEIVLNNGQPSKPLVSHPDFFEAIGNAIMQIRTVEKSGATTPEVAADLVETIRTVAIEARFTIGEHFGGNSTEVIAFEEALEPVFRPTSPDSIYIQGQQVVSEQE</sequence>
<reference evidence="2" key="1">
    <citation type="submission" date="2021-01" db="EMBL/GenBank/DDBJ databases">
        <authorList>
            <person name="Corre E."/>
            <person name="Pelletier E."/>
            <person name="Niang G."/>
            <person name="Scheremetjew M."/>
            <person name="Finn R."/>
            <person name="Kale V."/>
            <person name="Holt S."/>
            <person name="Cochrane G."/>
            <person name="Meng A."/>
            <person name="Brown T."/>
            <person name="Cohen L."/>
        </authorList>
    </citation>
    <scope>NUCLEOTIDE SEQUENCE</scope>
    <source>
        <strain evidence="2">UNC1205</strain>
    </source>
</reference>
<feature type="transmembrane region" description="Helical" evidence="1">
    <location>
        <begin position="12"/>
        <end position="42"/>
    </location>
</feature>
<organism evidence="2">
    <name type="scientific">Pseudo-nitzschia delicatissima</name>
    <dbReference type="NCBI Taxonomy" id="44447"/>
    <lineage>
        <taxon>Eukaryota</taxon>
        <taxon>Sar</taxon>
        <taxon>Stramenopiles</taxon>
        <taxon>Ochrophyta</taxon>
        <taxon>Bacillariophyta</taxon>
        <taxon>Bacillariophyceae</taxon>
        <taxon>Bacillariophycidae</taxon>
        <taxon>Bacillariales</taxon>
        <taxon>Bacillariaceae</taxon>
        <taxon>Pseudo-nitzschia</taxon>
    </lineage>
</organism>
<name>A0A7S0UM71_9STRA</name>
<gene>
    <name evidence="2" type="ORF">PDEL1432_LOCUS2364</name>
</gene>
<protein>
    <submittedName>
        <fullName evidence="2">Uncharacterized protein</fullName>
    </submittedName>
</protein>
<keyword evidence="1" id="KW-0812">Transmembrane</keyword>
<evidence type="ECO:0000256" key="1">
    <source>
        <dbReference type="SAM" id="Phobius"/>
    </source>
</evidence>
<keyword evidence="1" id="KW-0472">Membrane</keyword>
<keyword evidence="1" id="KW-1133">Transmembrane helix</keyword>
<dbReference type="EMBL" id="HBFL01003328">
    <property type="protein sequence ID" value="CAD8762324.1"/>
    <property type="molecule type" value="Transcribed_RNA"/>
</dbReference>
<accession>A0A7S0UM71</accession>
<evidence type="ECO:0000313" key="2">
    <source>
        <dbReference type="EMBL" id="CAD8762324.1"/>
    </source>
</evidence>
<proteinExistence type="predicted"/>
<dbReference type="AlphaFoldDB" id="A0A7S0UM71"/>